<feature type="compositionally biased region" description="Basic and acidic residues" evidence="2">
    <location>
        <begin position="616"/>
        <end position="628"/>
    </location>
</feature>
<feature type="region of interest" description="Disordered" evidence="2">
    <location>
        <begin position="541"/>
        <end position="645"/>
    </location>
</feature>
<feature type="compositionally biased region" description="Basic and acidic residues" evidence="2">
    <location>
        <begin position="291"/>
        <end position="307"/>
    </location>
</feature>
<sequence length="744" mass="82166">MAVCFLCLLPNASSMESLAFKEAARTAVACNLQPASSSCRRITLHWNFMDWDLWGPPNDIVAEESGFDNSQRDFYFDVIEEGALNEKYCVRVLRILIKKADTEILELEQDLLSLQTELAWVENEDWPDMCCNALREKINFLDISIKNLRNKDKNDIEVRLLMYTQPVETLDEIMKTLFRNYICKKDKQLKDAIILGSSSDAPRHTGLDREKRLSNCNLETITSENTKDCSSTPTEHGAVLSPSLNLQEKKTGNSEPPSADIKDFSPQSSVVAPDFSDENKSLSSCSPRNAGKKDAREHGVAPRDEKLIQSSSSNSTYNGRHGLKPVKVEPTENSVSNSTIYALENAVVLSFKEKTGDSDSTATKEVEEHSSISTPDVVISSSSSKPMTEKTDHRKTVKPAGAIIKNVSAEALRRAAGLNGKKYNSDCALGAFKQANCSSSDTGQKLCEFARTAAQKRIVKESKIAAAHGIVSLKSSQKTNGKNKSRLIVKFRETDLTGTENCALTSLLEMQDHEGKNAAKLQPDEEKPTLGKIQMTEISAHEERSSMKLLSNPRKERGKRNIKSNPPILHEIGFSKLIPNSSSSSISESNKKRKSRVGPQNSSLNQTLSKITKKAVRPDKGEAKDHGAATDNTTNSLSEPRNKKKECVNFPHLSGIEDSSVQMDLSRSLGDTIDARKDDFSVEKSCSTCDSSYEVVASGIADISNLKGLRLPKLRTIAGRLKLTKYSKLRKELLLELIAERLAN</sequence>
<keyword evidence="4" id="KW-1185">Reference proteome</keyword>
<reference evidence="3 4" key="1">
    <citation type="submission" date="2020-10" db="EMBL/GenBank/DDBJ databases">
        <title>Plant Genome Project.</title>
        <authorList>
            <person name="Zhang R.-G."/>
        </authorList>
    </citation>
    <scope>NUCLEOTIDE SEQUENCE [LARGE SCALE GENOMIC DNA]</scope>
    <source>
        <strain evidence="3">FAFU-HL-1</strain>
        <tissue evidence="3">Leaf</tissue>
    </source>
</reference>
<gene>
    <name evidence="3" type="ORF">SADUNF_Sadunf06G0031600</name>
</gene>
<feature type="compositionally biased region" description="Polar residues" evidence="2">
    <location>
        <begin position="630"/>
        <end position="639"/>
    </location>
</feature>
<feature type="compositionally biased region" description="Polar residues" evidence="2">
    <location>
        <begin position="598"/>
        <end position="610"/>
    </location>
</feature>
<feature type="compositionally biased region" description="Polar residues" evidence="2">
    <location>
        <begin position="308"/>
        <end position="318"/>
    </location>
</feature>
<feature type="coiled-coil region" evidence="1">
    <location>
        <begin position="90"/>
        <end position="151"/>
    </location>
</feature>
<name>A0A835K2U8_9ROSI</name>
<proteinExistence type="predicted"/>
<feature type="compositionally biased region" description="Polar residues" evidence="2">
    <location>
        <begin position="224"/>
        <end position="234"/>
    </location>
</feature>
<keyword evidence="1" id="KW-0175">Coiled coil</keyword>
<feature type="compositionally biased region" description="Basic and acidic residues" evidence="2">
    <location>
        <begin position="355"/>
        <end position="370"/>
    </location>
</feature>
<feature type="region of interest" description="Disordered" evidence="2">
    <location>
        <begin position="355"/>
        <end position="395"/>
    </location>
</feature>
<evidence type="ECO:0000256" key="1">
    <source>
        <dbReference type="SAM" id="Coils"/>
    </source>
</evidence>
<dbReference type="EMBL" id="JADGMS010000006">
    <property type="protein sequence ID" value="KAF9679600.1"/>
    <property type="molecule type" value="Genomic_DNA"/>
</dbReference>
<feature type="region of interest" description="Disordered" evidence="2">
    <location>
        <begin position="224"/>
        <end position="327"/>
    </location>
</feature>
<dbReference type="AlphaFoldDB" id="A0A835K2U8"/>
<evidence type="ECO:0000313" key="3">
    <source>
        <dbReference type="EMBL" id="KAF9679600.1"/>
    </source>
</evidence>
<evidence type="ECO:0000256" key="2">
    <source>
        <dbReference type="SAM" id="MobiDB-lite"/>
    </source>
</evidence>
<evidence type="ECO:0000313" key="4">
    <source>
        <dbReference type="Proteomes" id="UP000657918"/>
    </source>
</evidence>
<organism evidence="3 4">
    <name type="scientific">Salix dunnii</name>
    <dbReference type="NCBI Taxonomy" id="1413687"/>
    <lineage>
        <taxon>Eukaryota</taxon>
        <taxon>Viridiplantae</taxon>
        <taxon>Streptophyta</taxon>
        <taxon>Embryophyta</taxon>
        <taxon>Tracheophyta</taxon>
        <taxon>Spermatophyta</taxon>
        <taxon>Magnoliopsida</taxon>
        <taxon>eudicotyledons</taxon>
        <taxon>Gunneridae</taxon>
        <taxon>Pentapetalae</taxon>
        <taxon>rosids</taxon>
        <taxon>fabids</taxon>
        <taxon>Malpighiales</taxon>
        <taxon>Salicaceae</taxon>
        <taxon>Saliceae</taxon>
        <taxon>Salix</taxon>
    </lineage>
</organism>
<dbReference type="OrthoDB" id="1065581at2759"/>
<accession>A0A835K2U8</accession>
<feature type="compositionally biased region" description="Low complexity" evidence="2">
    <location>
        <begin position="371"/>
        <end position="384"/>
    </location>
</feature>
<evidence type="ECO:0008006" key="5">
    <source>
        <dbReference type="Google" id="ProtNLM"/>
    </source>
</evidence>
<dbReference type="Proteomes" id="UP000657918">
    <property type="component" value="Unassembled WGS sequence"/>
</dbReference>
<comment type="caution">
    <text evidence="3">The sequence shown here is derived from an EMBL/GenBank/DDBJ whole genome shotgun (WGS) entry which is preliminary data.</text>
</comment>
<feature type="compositionally biased region" description="Low complexity" evidence="2">
    <location>
        <begin position="575"/>
        <end position="588"/>
    </location>
</feature>
<protein>
    <recommendedName>
        <fullName evidence="5">Rho termination factor N-terminal domain-containing protein</fullName>
    </recommendedName>
</protein>